<evidence type="ECO:0000313" key="2">
    <source>
        <dbReference type="EMBL" id="KRG58556.1"/>
    </source>
</evidence>
<organism evidence="2 3">
    <name type="scientific">Stenotrophomonas nitritireducens</name>
    <dbReference type="NCBI Taxonomy" id="83617"/>
    <lineage>
        <taxon>Bacteria</taxon>
        <taxon>Pseudomonadati</taxon>
        <taxon>Pseudomonadota</taxon>
        <taxon>Gammaproteobacteria</taxon>
        <taxon>Lysobacterales</taxon>
        <taxon>Lysobacteraceae</taxon>
        <taxon>Stenotrophomonas</taxon>
    </lineage>
</organism>
<keyword evidence="3" id="KW-1185">Reference proteome</keyword>
<evidence type="ECO:0008006" key="4">
    <source>
        <dbReference type="Google" id="ProtNLM"/>
    </source>
</evidence>
<protein>
    <recommendedName>
        <fullName evidence="4">Secreted protein</fullName>
    </recommendedName>
</protein>
<evidence type="ECO:0000313" key="3">
    <source>
        <dbReference type="Proteomes" id="UP000050902"/>
    </source>
</evidence>
<reference evidence="2 3" key="1">
    <citation type="submission" date="2015-05" db="EMBL/GenBank/DDBJ databases">
        <title>Genome sequencing and analysis of members of genus Stenotrophomonas.</title>
        <authorList>
            <person name="Patil P.P."/>
            <person name="Midha S."/>
            <person name="Patil P.B."/>
        </authorList>
    </citation>
    <scope>NUCLEOTIDE SEQUENCE [LARGE SCALE GENOMIC DNA]</scope>
    <source>
        <strain evidence="2 3">DSM 12575</strain>
    </source>
</reference>
<dbReference type="Proteomes" id="UP000050902">
    <property type="component" value="Unassembled WGS sequence"/>
</dbReference>
<dbReference type="RefSeq" id="WP_055772904.1">
    <property type="nucleotide sequence ID" value="NZ_LDJG01000008.1"/>
</dbReference>
<name>A0ABR5NL21_9GAMM</name>
<gene>
    <name evidence="2" type="ORF">ABB22_06885</name>
</gene>
<keyword evidence="1" id="KW-0732">Signal</keyword>
<evidence type="ECO:0000256" key="1">
    <source>
        <dbReference type="SAM" id="SignalP"/>
    </source>
</evidence>
<dbReference type="EMBL" id="LDJG01000008">
    <property type="protein sequence ID" value="KRG58556.1"/>
    <property type="molecule type" value="Genomic_DNA"/>
</dbReference>
<proteinExistence type="predicted"/>
<accession>A0ABR5NL21</accession>
<feature type="chain" id="PRO_5046618276" description="Secreted protein" evidence="1">
    <location>
        <begin position="20"/>
        <end position="147"/>
    </location>
</feature>
<feature type="signal peptide" evidence="1">
    <location>
        <begin position="1"/>
        <end position="19"/>
    </location>
</feature>
<comment type="caution">
    <text evidence="2">The sequence shown here is derived from an EMBL/GenBank/DDBJ whole genome shotgun (WGS) entry which is preliminary data.</text>
</comment>
<sequence>MKRLAALMALALAPGSASADDADKQCASWVKEILSGSADACSDLCPQAKQFDHYDYLAGLKAAFASEQGLENFLAYLDRSSIIGAGAEPHACSVLALLLHWGDQRFSGSLAKQSDMARKQAIGLLDYTGIDSFQSKFPKTYRLAPHE</sequence>